<dbReference type="EMBL" id="BK014701">
    <property type="protein sequence ID" value="DAD68416.1"/>
    <property type="molecule type" value="Genomic_DNA"/>
</dbReference>
<name>A0A8S5LEM5_9CAUD</name>
<reference evidence="1" key="1">
    <citation type="journal article" date="2021" name="Proc. Natl. Acad. Sci. U.S.A.">
        <title>A Catalog of Tens of Thousands of Viruses from Human Metagenomes Reveals Hidden Associations with Chronic Diseases.</title>
        <authorList>
            <person name="Tisza M.J."/>
            <person name="Buck C.B."/>
        </authorList>
    </citation>
    <scope>NUCLEOTIDE SEQUENCE</scope>
    <source>
        <strain evidence="1">CtTic26</strain>
    </source>
</reference>
<protein>
    <submittedName>
        <fullName evidence="1">Uncharacterized protein</fullName>
    </submittedName>
</protein>
<evidence type="ECO:0000313" key="1">
    <source>
        <dbReference type="EMBL" id="DAD68416.1"/>
    </source>
</evidence>
<organism evidence="1">
    <name type="scientific">Siphoviridae sp. ctTic26</name>
    <dbReference type="NCBI Taxonomy" id="2823583"/>
    <lineage>
        <taxon>Viruses</taxon>
        <taxon>Duplodnaviria</taxon>
        <taxon>Heunggongvirae</taxon>
        <taxon>Uroviricota</taxon>
        <taxon>Caudoviricetes</taxon>
    </lineage>
</organism>
<sequence length="76" mass="9082">MIKIELEQKHCEIEKNKDKVDAIFDKYYVDEYRSDDTNNKIIEELEGIGENRLAKLYGKHKDYNAMMAEILGWKQQ</sequence>
<accession>A0A8S5LEM5</accession>
<proteinExistence type="predicted"/>